<proteinExistence type="predicted"/>
<dbReference type="RefSeq" id="WP_179508951.1">
    <property type="nucleotide sequence ID" value="NZ_JACCBY010000003.1"/>
</dbReference>
<feature type="compositionally biased region" description="Basic and acidic residues" evidence="1">
    <location>
        <begin position="98"/>
        <end position="119"/>
    </location>
</feature>
<feature type="chain" id="PRO_5030817355" evidence="2">
    <location>
        <begin position="23"/>
        <end position="131"/>
    </location>
</feature>
<reference evidence="3 4" key="2">
    <citation type="submission" date="2020-08" db="EMBL/GenBank/DDBJ databases">
        <title>The Agave Microbiome: Exploring the role of microbial communities in plant adaptations to desert environments.</title>
        <authorList>
            <person name="Partida-Martinez L.P."/>
        </authorList>
    </citation>
    <scope>NUCLEOTIDE SEQUENCE [LARGE SCALE GENOMIC DNA]</scope>
    <source>
        <strain evidence="3 4">AS2.3</strain>
    </source>
</reference>
<feature type="compositionally biased region" description="Basic and acidic residues" evidence="1">
    <location>
        <begin position="75"/>
        <end position="91"/>
    </location>
</feature>
<evidence type="ECO:0000256" key="1">
    <source>
        <dbReference type="SAM" id="MobiDB-lite"/>
    </source>
</evidence>
<keyword evidence="4" id="KW-1185">Reference proteome</keyword>
<evidence type="ECO:0000256" key="2">
    <source>
        <dbReference type="SAM" id="SignalP"/>
    </source>
</evidence>
<dbReference type="Proteomes" id="UP000517753">
    <property type="component" value="Unassembled WGS sequence"/>
</dbReference>
<feature type="compositionally biased region" description="Acidic residues" evidence="1">
    <location>
        <begin position="120"/>
        <end position="131"/>
    </location>
</feature>
<keyword evidence="2" id="KW-0732">Signal</keyword>
<evidence type="ECO:0000313" key="3">
    <source>
        <dbReference type="EMBL" id="NYD90465.1"/>
    </source>
</evidence>
<gene>
    <name evidence="3" type="ORF">HD841_002262</name>
</gene>
<dbReference type="EMBL" id="JACCBY010000003">
    <property type="protein sequence ID" value="NYD90465.1"/>
    <property type="molecule type" value="Genomic_DNA"/>
</dbReference>
<name>A0A7Y9FNC4_9SPHN</name>
<organism evidence="3 4">
    <name type="scientific">Sphingomonas melonis</name>
    <dbReference type="NCBI Taxonomy" id="152682"/>
    <lineage>
        <taxon>Bacteria</taxon>
        <taxon>Pseudomonadati</taxon>
        <taxon>Pseudomonadota</taxon>
        <taxon>Alphaproteobacteria</taxon>
        <taxon>Sphingomonadales</taxon>
        <taxon>Sphingomonadaceae</taxon>
        <taxon>Sphingomonas</taxon>
    </lineage>
</organism>
<accession>A0A7Y9FNC4</accession>
<feature type="region of interest" description="Disordered" evidence="1">
    <location>
        <begin position="22"/>
        <end position="131"/>
    </location>
</feature>
<feature type="compositionally biased region" description="Basic and acidic residues" evidence="1">
    <location>
        <begin position="51"/>
        <end position="67"/>
    </location>
</feature>
<evidence type="ECO:0000313" key="4">
    <source>
        <dbReference type="Proteomes" id="UP000517753"/>
    </source>
</evidence>
<comment type="caution">
    <text evidence="3">The sequence shown here is derived from an EMBL/GenBank/DDBJ whole genome shotgun (WGS) entry which is preliminary data.</text>
</comment>
<protein>
    <submittedName>
        <fullName evidence="3">Uncharacterized protein</fullName>
    </submittedName>
</protein>
<reference evidence="3 4" key="1">
    <citation type="submission" date="2020-07" db="EMBL/GenBank/DDBJ databases">
        <authorList>
            <person name="Partida-Martinez L."/>
            <person name="Huntemann M."/>
            <person name="Clum A."/>
            <person name="Wang J."/>
            <person name="Palaniappan K."/>
            <person name="Ritter S."/>
            <person name="Chen I.-M."/>
            <person name="Stamatis D."/>
            <person name="Reddy T."/>
            <person name="O'Malley R."/>
            <person name="Daum C."/>
            <person name="Shapiro N."/>
            <person name="Ivanova N."/>
            <person name="Kyrpides N."/>
            <person name="Woyke T."/>
        </authorList>
    </citation>
    <scope>NUCLEOTIDE SEQUENCE [LARGE SCALE GENOMIC DNA]</scope>
    <source>
        <strain evidence="3 4">AS2.3</strain>
    </source>
</reference>
<feature type="signal peptide" evidence="2">
    <location>
        <begin position="1"/>
        <end position="22"/>
    </location>
</feature>
<sequence length="131" mass="15284">MRILILTALVAATTLTAVPATAQEPRGRAPRRTADEVVYIHHVRPVRRHDPRYDDPRSNLRAHRDDGYYDDGYYYDDRDPRNQDPRSDLRSRRGGRYTADDLRRDQRADLRDRHDAPREDAEEDAPDDSEG</sequence>
<feature type="compositionally biased region" description="Basic residues" evidence="1">
    <location>
        <begin position="41"/>
        <end position="50"/>
    </location>
</feature>
<dbReference type="AlphaFoldDB" id="A0A7Y9FNC4"/>